<dbReference type="EMBL" id="FZMP01000091">
    <property type="protein sequence ID" value="SNQ60424.1"/>
    <property type="molecule type" value="Genomic_DNA"/>
</dbReference>
<accession>A0A284VMD8</accession>
<sequence>MEDLNIRITQHHTAIIAVALKKLQHKIKENPHTMTYLI</sequence>
<reference evidence="2" key="1">
    <citation type="submission" date="2017-06" db="EMBL/GenBank/DDBJ databases">
        <authorList>
            <person name="Cremers G."/>
        </authorList>
    </citation>
    <scope>NUCLEOTIDE SEQUENCE [LARGE SCALE GENOMIC DNA]</scope>
</reference>
<dbReference type="Proteomes" id="UP000218615">
    <property type="component" value="Unassembled WGS sequence"/>
</dbReference>
<proteinExistence type="predicted"/>
<protein>
    <submittedName>
        <fullName evidence="1">Uncharacterized protein</fullName>
    </submittedName>
</protein>
<evidence type="ECO:0000313" key="2">
    <source>
        <dbReference type="Proteomes" id="UP000218615"/>
    </source>
</evidence>
<gene>
    <name evidence="1" type="ORF">MNV_1800008</name>
</gene>
<dbReference type="AlphaFoldDB" id="A0A284VMD8"/>
<name>A0A284VMD8_9EURY</name>
<keyword evidence="2" id="KW-1185">Reference proteome</keyword>
<organism evidence="1 2">
    <name type="scientific">Candidatus Methanoperedens nitratireducens</name>
    <dbReference type="NCBI Taxonomy" id="1392998"/>
    <lineage>
        <taxon>Archaea</taxon>
        <taxon>Methanobacteriati</taxon>
        <taxon>Methanobacteriota</taxon>
        <taxon>Stenosarchaea group</taxon>
        <taxon>Methanomicrobia</taxon>
        <taxon>Methanosarcinales</taxon>
        <taxon>ANME-2 cluster</taxon>
        <taxon>Candidatus Methanoperedentaceae</taxon>
        <taxon>Candidatus Methanoperedens</taxon>
    </lineage>
</organism>
<evidence type="ECO:0000313" key="1">
    <source>
        <dbReference type="EMBL" id="SNQ60424.1"/>
    </source>
</evidence>